<evidence type="ECO:0000313" key="2">
    <source>
        <dbReference type="EMBL" id="RVX03503.1"/>
    </source>
</evidence>
<dbReference type="EMBL" id="QGNW01000065">
    <property type="protein sequence ID" value="RVX03503.1"/>
    <property type="molecule type" value="Genomic_DNA"/>
</dbReference>
<reference evidence="2 3" key="1">
    <citation type="journal article" date="2018" name="PLoS Genet.">
        <title>Population sequencing reveals clonal diversity and ancestral inbreeding in the grapevine cultivar Chardonnay.</title>
        <authorList>
            <person name="Roach M.J."/>
            <person name="Johnson D.L."/>
            <person name="Bohlmann J."/>
            <person name="van Vuuren H.J."/>
            <person name="Jones S.J."/>
            <person name="Pretorius I.S."/>
            <person name="Schmidt S.A."/>
            <person name="Borneman A.R."/>
        </authorList>
    </citation>
    <scope>NUCLEOTIDE SEQUENCE [LARGE SCALE GENOMIC DNA]</scope>
    <source>
        <strain evidence="3">cv. Chardonnay</strain>
        <tissue evidence="2">Leaf</tissue>
    </source>
</reference>
<protein>
    <submittedName>
        <fullName evidence="2">Retrovirus-related Pol polyprotein from transposon RE1</fullName>
    </submittedName>
</protein>
<comment type="caution">
    <text evidence="2">The sequence shown here is derived from an EMBL/GenBank/DDBJ whole genome shotgun (WGS) entry which is preliminary data.</text>
</comment>
<evidence type="ECO:0000313" key="3">
    <source>
        <dbReference type="Proteomes" id="UP000288805"/>
    </source>
</evidence>
<proteinExistence type="predicted"/>
<evidence type="ECO:0000259" key="1">
    <source>
        <dbReference type="Pfam" id="PF07727"/>
    </source>
</evidence>
<gene>
    <name evidence="2" type="primary">RE1_2411</name>
    <name evidence="2" type="ORF">CK203_027855</name>
</gene>
<dbReference type="PANTHER" id="PTHR11439">
    <property type="entry name" value="GAG-POL-RELATED RETROTRANSPOSON"/>
    <property type="match status" value="1"/>
</dbReference>
<accession>A0A438J3G9</accession>
<dbReference type="InterPro" id="IPR013103">
    <property type="entry name" value="RVT_2"/>
</dbReference>
<organism evidence="2 3">
    <name type="scientific">Vitis vinifera</name>
    <name type="common">Grape</name>
    <dbReference type="NCBI Taxonomy" id="29760"/>
    <lineage>
        <taxon>Eukaryota</taxon>
        <taxon>Viridiplantae</taxon>
        <taxon>Streptophyta</taxon>
        <taxon>Embryophyta</taxon>
        <taxon>Tracheophyta</taxon>
        <taxon>Spermatophyta</taxon>
        <taxon>Magnoliopsida</taxon>
        <taxon>eudicotyledons</taxon>
        <taxon>Gunneridae</taxon>
        <taxon>Pentapetalae</taxon>
        <taxon>rosids</taxon>
        <taxon>Vitales</taxon>
        <taxon>Vitaceae</taxon>
        <taxon>Viteae</taxon>
        <taxon>Vitis</taxon>
    </lineage>
</organism>
<feature type="domain" description="Reverse transcriptase Ty1/copia-type" evidence="1">
    <location>
        <begin position="3"/>
        <end position="82"/>
    </location>
</feature>
<dbReference type="Proteomes" id="UP000288805">
    <property type="component" value="Unassembled WGS sequence"/>
</dbReference>
<sequence>MFFVQIYVDIISGATNFSLYEEFAAKRMHSEFEISMIRDINFFLGFQIKELKEGTSINQGKYIKDLLKRFNMEEVKTMKTPMSLPIKFDKDEKGKSIDQTMYRGMIGSLLYLTTSRLDIMYSVCLCARFQSCPKESHLSAVKRILKYLQRTMVTYWGVPLRGSTPLSPKEVSND</sequence>
<dbReference type="PANTHER" id="PTHR11439:SF483">
    <property type="entry name" value="PEPTIDE SYNTHASE GLIP-LIKE, PUTATIVE (AFU_ORTHOLOGUE AFUA_3G12920)-RELATED"/>
    <property type="match status" value="1"/>
</dbReference>
<name>A0A438J3G9_VITVI</name>
<dbReference type="AlphaFoldDB" id="A0A438J3G9"/>
<dbReference type="Pfam" id="PF07727">
    <property type="entry name" value="RVT_2"/>
    <property type="match status" value="1"/>
</dbReference>